<dbReference type="EMBL" id="JAPWDO010000006">
    <property type="protein sequence ID" value="KAJ5466310.1"/>
    <property type="molecule type" value="Genomic_DNA"/>
</dbReference>
<comment type="subcellular location">
    <subcellularLocation>
        <location evidence="1">Membrane</location>
        <topology evidence="1">Multi-pass membrane protein</topology>
    </subcellularLocation>
</comment>
<dbReference type="NCBIfam" id="TIGR00879">
    <property type="entry name" value="SP"/>
    <property type="match status" value="1"/>
</dbReference>
<dbReference type="InterPro" id="IPR003663">
    <property type="entry name" value="Sugar/inositol_transpt"/>
</dbReference>
<dbReference type="InterPro" id="IPR005828">
    <property type="entry name" value="MFS_sugar_transport-like"/>
</dbReference>
<evidence type="ECO:0000313" key="10">
    <source>
        <dbReference type="EMBL" id="KAJ5466310.1"/>
    </source>
</evidence>
<evidence type="ECO:0000256" key="3">
    <source>
        <dbReference type="ARBA" id="ARBA00022448"/>
    </source>
</evidence>
<feature type="transmembrane region" description="Helical" evidence="8">
    <location>
        <begin position="413"/>
        <end position="437"/>
    </location>
</feature>
<dbReference type="PROSITE" id="PS00216">
    <property type="entry name" value="SUGAR_TRANSPORT_1"/>
    <property type="match status" value="1"/>
</dbReference>
<reference evidence="10" key="2">
    <citation type="journal article" date="2023" name="IMA Fungus">
        <title>Comparative genomic study of the Penicillium genus elucidates a diverse pangenome and 15 lateral gene transfer events.</title>
        <authorList>
            <person name="Petersen C."/>
            <person name="Sorensen T."/>
            <person name="Nielsen M.R."/>
            <person name="Sondergaard T.E."/>
            <person name="Sorensen J.L."/>
            <person name="Fitzpatrick D.A."/>
            <person name="Frisvad J.C."/>
            <person name="Nielsen K.L."/>
        </authorList>
    </citation>
    <scope>NUCLEOTIDE SEQUENCE</scope>
    <source>
        <strain evidence="10">IBT 17660</strain>
    </source>
</reference>
<gene>
    <name evidence="10" type="ORF">N7530_010097</name>
</gene>
<dbReference type="Pfam" id="PF00083">
    <property type="entry name" value="Sugar_tr"/>
    <property type="match status" value="1"/>
</dbReference>
<evidence type="ECO:0000256" key="2">
    <source>
        <dbReference type="ARBA" id="ARBA00010992"/>
    </source>
</evidence>
<dbReference type="AlphaFoldDB" id="A0A9W9WJV0"/>
<dbReference type="InterPro" id="IPR020846">
    <property type="entry name" value="MFS_dom"/>
</dbReference>
<sequence length="523" mass="56743">MPTEEGLPAHVHGSPNTEETEAPVTAKAYLTCAFAAFGGLFFGYDSGWSGGVLAMPYFIRLYTGKPYPSTIFGDDTTSDAYVNYAKHEFVIKASQQSLFTSILSAGTFVGAIVAGDIADYFGRRSAIILGRGIFSVGAICENASTALPLMVVGRFIAGLGVRGAMVSGYQFCICVGVLLANCVIYATKDRDDAGSYRIPIGIQLLWSTILATGLFFLPESPRFFVKKGKIESARRRSHRSVRSPSNLHISKMNWPKFLQNTNTKDFISDGSSNLRRTLLGILMQMMQQLTGTNFISYFGTVFFTSLGTIPDPFLITLIITLVNTCSTPISFWIIEKSGRRRILLVGAMGMIVSQLIVAIIDVTAGRGENHNHAAVSAMIAFICLSISSFATTWGPAAWVVVGEIFPLTIRSRGIGLSTASNWFWNCIIAVITPYLVGTNPGDANLGAKVFFLWGGLCCVSLTFAYFLVPETKGLSLEQVDKMLEEVSPRSSSKWVPRGTFAADMGVADSKEEVQVQHAEQVKA</sequence>
<evidence type="ECO:0000256" key="1">
    <source>
        <dbReference type="ARBA" id="ARBA00004141"/>
    </source>
</evidence>
<feature type="transmembrane region" description="Helical" evidence="8">
    <location>
        <begin position="313"/>
        <end position="334"/>
    </location>
</feature>
<evidence type="ECO:0000313" key="11">
    <source>
        <dbReference type="Proteomes" id="UP001147760"/>
    </source>
</evidence>
<feature type="transmembrane region" description="Helical" evidence="8">
    <location>
        <begin position="372"/>
        <end position="401"/>
    </location>
</feature>
<evidence type="ECO:0000256" key="8">
    <source>
        <dbReference type="SAM" id="Phobius"/>
    </source>
</evidence>
<keyword evidence="11" id="KW-1185">Reference proteome</keyword>
<keyword evidence="4 8" id="KW-0812">Transmembrane</keyword>
<evidence type="ECO:0000256" key="7">
    <source>
        <dbReference type="RuleBase" id="RU003346"/>
    </source>
</evidence>
<dbReference type="Gene3D" id="1.20.1250.20">
    <property type="entry name" value="MFS general substrate transporter like domains"/>
    <property type="match status" value="1"/>
</dbReference>
<dbReference type="InterPro" id="IPR036259">
    <property type="entry name" value="MFS_trans_sf"/>
</dbReference>
<protein>
    <recommendedName>
        <fullName evidence="9">Major facilitator superfamily (MFS) profile domain-containing protein</fullName>
    </recommendedName>
</protein>
<dbReference type="InterPro" id="IPR005829">
    <property type="entry name" value="Sugar_transporter_CS"/>
</dbReference>
<dbReference type="Proteomes" id="UP001147760">
    <property type="component" value="Unassembled WGS sequence"/>
</dbReference>
<keyword evidence="6 8" id="KW-0472">Membrane</keyword>
<feature type="transmembrane region" description="Helical" evidence="8">
    <location>
        <begin position="449"/>
        <end position="468"/>
    </location>
</feature>
<accession>A0A9W9WJV0</accession>
<feature type="transmembrane region" description="Helical" evidence="8">
    <location>
        <begin position="198"/>
        <end position="217"/>
    </location>
</feature>
<organism evidence="10 11">
    <name type="scientific">Penicillium desertorum</name>
    <dbReference type="NCBI Taxonomy" id="1303715"/>
    <lineage>
        <taxon>Eukaryota</taxon>
        <taxon>Fungi</taxon>
        <taxon>Dikarya</taxon>
        <taxon>Ascomycota</taxon>
        <taxon>Pezizomycotina</taxon>
        <taxon>Eurotiomycetes</taxon>
        <taxon>Eurotiomycetidae</taxon>
        <taxon>Eurotiales</taxon>
        <taxon>Aspergillaceae</taxon>
        <taxon>Penicillium</taxon>
    </lineage>
</organism>
<evidence type="ECO:0000256" key="6">
    <source>
        <dbReference type="ARBA" id="ARBA00023136"/>
    </source>
</evidence>
<dbReference type="PROSITE" id="PS50850">
    <property type="entry name" value="MFS"/>
    <property type="match status" value="1"/>
</dbReference>
<dbReference type="GO" id="GO:0005351">
    <property type="term" value="F:carbohydrate:proton symporter activity"/>
    <property type="evidence" value="ECO:0007669"/>
    <property type="project" value="TreeGrafter"/>
</dbReference>
<dbReference type="PANTHER" id="PTHR48022">
    <property type="entry name" value="PLASTIDIC GLUCOSE TRANSPORTER 4"/>
    <property type="match status" value="1"/>
</dbReference>
<name>A0A9W9WJV0_9EURO</name>
<feature type="transmembrane region" description="Helical" evidence="8">
    <location>
        <begin position="98"/>
        <end position="121"/>
    </location>
</feature>
<comment type="caution">
    <text evidence="10">The sequence shown here is derived from an EMBL/GenBank/DDBJ whole genome shotgun (WGS) entry which is preliminary data.</text>
</comment>
<dbReference type="PRINTS" id="PR00171">
    <property type="entry name" value="SUGRTRNSPORT"/>
</dbReference>
<reference evidence="10" key="1">
    <citation type="submission" date="2022-12" db="EMBL/GenBank/DDBJ databases">
        <authorList>
            <person name="Petersen C."/>
        </authorList>
    </citation>
    <scope>NUCLEOTIDE SEQUENCE</scope>
    <source>
        <strain evidence="10">IBT 17660</strain>
    </source>
</reference>
<feature type="transmembrane region" description="Helical" evidence="8">
    <location>
        <begin position="168"/>
        <end position="186"/>
    </location>
</feature>
<evidence type="ECO:0000259" key="9">
    <source>
        <dbReference type="PROSITE" id="PS50850"/>
    </source>
</evidence>
<keyword evidence="5 8" id="KW-1133">Transmembrane helix</keyword>
<keyword evidence="3 7" id="KW-0813">Transport</keyword>
<evidence type="ECO:0000256" key="5">
    <source>
        <dbReference type="ARBA" id="ARBA00022989"/>
    </source>
</evidence>
<dbReference type="GO" id="GO:0016020">
    <property type="term" value="C:membrane"/>
    <property type="evidence" value="ECO:0007669"/>
    <property type="project" value="UniProtKB-SubCell"/>
</dbReference>
<evidence type="ECO:0000256" key="4">
    <source>
        <dbReference type="ARBA" id="ARBA00022692"/>
    </source>
</evidence>
<feature type="transmembrane region" description="Helical" evidence="8">
    <location>
        <begin position="133"/>
        <end position="156"/>
    </location>
</feature>
<dbReference type="OrthoDB" id="6612291at2759"/>
<feature type="domain" description="Major facilitator superfamily (MFS) profile" evidence="9">
    <location>
        <begin position="31"/>
        <end position="472"/>
    </location>
</feature>
<dbReference type="PANTHER" id="PTHR48022:SF61">
    <property type="entry name" value="HIGH AFFINITY GLUCOSE TRANSPORTER RGT2"/>
    <property type="match status" value="1"/>
</dbReference>
<feature type="transmembrane region" description="Helical" evidence="8">
    <location>
        <begin position="341"/>
        <end position="360"/>
    </location>
</feature>
<dbReference type="SUPFAM" id="SSF103473">
    <property type="entry name" value="MFS general substrate transporter"/>
    <property type="match status" value="1"/>
</dbReference>
<proteinExistence type="inferred from homology"/>
<dbReference type="InterPro" id="IPR050360">
    <property type="entry name" value="MFS_Sugar_Transporters"/>
</dbReference>
<comment type="similarity">
    <text evidence="2 7">Belongs to the major facilitator superfamily. Sugar transporter (TC 2.A.1.1) family.</text>
</comment>